<dbReference type="RefSeq" id="WP_073580175.1">
    <property type="nucleotide sequence ID" value="NZ_AP024897.1"/>
</dbReference>
<evidence type="ECO:0008006" key="3">
    <source>
        <dbReference type="Google" id="ProtNLM"/>
    </source>
</evidence>
<dbReference type="EMBL" id="FRFG01000013">
    <property type="protein sequence ID" value="SHO55278.1"/>
    <property type="molecule type" value="Genomic_DNA"/>
</dbReference>
<dbReference type="Gene3D" id="3.40.630.30">
    <property type="match status" value="1"/>
</dbReference>
<name>A0A1M7YRP2_9VIBR</name>
<sequence>MLIRTEAPADILPIDRLLRSSLGQEREADMVAAAREQGLITLSLVACQDDGEIIGYALFTPLQEEGHYQNWQSLALLAVHSGFVQTENTLIEDGLNMLLELGYPACTVYSDAELYRAFGFKPASHFDLNTSGPVNPDSLLIFELTEGVAEQCNELIEIQQDTVILRHILN</sequence>
<gene>
    <name evidence="1" type="ORF">VQ7734_00997</name>
</gene>
<dbReference type="AlphaFoldDB" id="A0A1M7YRP2"/>
<dbReference type="InterPro" id="IPR016181">
    <property type="entry name" value="Acyl_CoA_acyltransferase"/>
</dbReference>
<organism evidence="1 2">
    <name type="scientific">Vibrio quintilis</name>
    <dbReference type="NCBI Taxonomy" id="1117707"/>
    <lineage>
        <taxon>Bacteria</taxon>
        <taxon>Pseudomonadati</taxon>
        <taxon>Pseudomonadota</taxon>
        <taxon>Gammaproteobacteria</taxon>
        <taxon>Vibrionales</taxon>
        <taxon>Vibrionaceae</taxon>
        <taxon>Vibrio</taxon>
    </lineage>
</organism>
<evidence type="ECO:0000313" key="1">
    <source>
        <dbReference type="EMBL" id="SHO55278.1"/>
    </source>
</evidence>
<dbReference type="STRING" id="1117707.VQ7734_00997"/>
<protein>
    <recommendedName>
        <fullName evidence="3">N-acetyltransferase domain-containing protein</fullName>
    </recommendedName>
</protein>
<dbReference type="SUPFAM" id="SSF55729">
    <property type="entry name" value="Acyl-CoA N-acyltransferases (Nat)"/>
    <property type="match status" value="1"/>
</dbReference>
<dbReference type="Proteomes" id="UP000184600">
    <property type="component" value="Unassembled WGS sequence"/>
</dbReference>
<accession>A0A1M7YRP2</accession>
<keyword evidence="2" id="KW-1185">Reference proteome</keyword>
<reference evidence="2" key="1">
    <citation type="submission" date="2016-12" db="EMBL/GenBank/DDBJ databases">
        <authorList>
            <person name="Rodrigo-Torres L."/>
            <person name="Arahal R.D."/>
            <person name="Lucena T."/>
        </authorList>
    </citation>
    <scope>NUCLEOTIDE SEQUENCE [LARGE SCALE GENOMIC DNA]</scope>
</reference>
<dbReference type="OrthoDB" id="9797178at2"/>
<evidence type="ECO:0000313" key="2">
    <source>
        <dbReference type="Proteomes" id="UP000184600"/>
    </source>
</evidence>
<proteinExistence type="predicted"/>